<evidence type="ECO:0000259" key="16">
    <source>
        <dbReference type="Pfam" id="PF04811"/>
    </source>
</evidence>
<keyword evidence="8 13" id="KW-0931">ER-Golgi transport</keyword>
<protein>
    <recommendedName>
        <fullName evidence="13">Protein transport protein SEC23</fullName>
    </recommendedName>
</protein>
<dbReference type="GO" id="GO:0000139">
    <property type="term" value="C:Golgi membrane"/>
    <property type="evidence" value="ECO:0007669"/>
    <property type="project" value="UniProtKB-SubCell"/>
</dbReference>
<feature type="domain" description="Sec23/Sec24 trunk" evidence="16">
    <location>
        <begin position="121"/>
        <end position="364"/>
    </location>
</feature>
<dbReference type="InterPro" id="IPR012990">
    <property type="entry name" value="Beta-sandwich_Sec23_24"/>
</dbReference>
<dbReference type="InterPro" id="IPR036175">
    <property type="entry name" value="Sec23/24_helical_dom_sf"/>
</dbReference>
<dbReference type="SUPFAM" id="SSF82754">
    <property type="entry name" value="C-terminal, gelsolin-like domain of Sec23/24"/>
    <property type="match status" value="1"/>
</dbReference>
<dbReference type="Gene3D" id="2.60.40.1670">
    <property type="entry name" value="beta-sandwich domain of Sec23/24"/>
    <property type="match status" value="1"/>
</dbReference>
<keyword evidence="13" id="KW-0963">Cytoplasm</keyword>
<evidence type="ECO:0000256" key="4">
    <source>
        <dbReference type="ARBA" id="ARBA00022448"/>
    </source>
</evidence>
<keyword evidence="4 13" id="KW-0813">Transport</keyword>
<evidence type="ECO:0000256" key="5">
    <source>
        <dbReference type="ARBA" id="ARBA00022723"/>
    </source>
</evidence>
<dbReference type="STRING" id="984486.A0A1E3QVB9"/>
<dbReference type="GO" id="GO:0070971">
    <property type="term" value="C:endoplasmic reticulum exit site"/>
    <property type="evidence" value="ECO:0007669"/>
    <property type="project" value="TreeGrafter"/>
</dbReference>
<dbReference type="SUPFAM" id="SSF81995">
    <property type="entry name" value="beta-sandwich domain of Sec23/24"/>
    <property type="match status" value="1"/>
</dbReference>
<dbReference type="SUPFAM" id="SSF82919">
    <property type="entry name" value="Zn-finger domain of Sec23/24"/>
    <property type="match status" value="1"/>
</dbReference>
<evidence type="ECO:0000256" key="11">
    <source>
        <dbReference type="ARBA" id="ARBA00023136"/>
    </source>
</evidence>
<evidence type="ECO:0000256" key="12">
    <source>
        <dbReference type="ARBA" id="ARBA00023329"/>
    </source>
</evidence>
<evidence type="ECO:0000256" key="9">
    <source>
        <dbReference type="ARBA" id="ARBA00022927"/>
    </source>
</evidence>
<evidence type="ECO:0000256" key="3">
    <source>
        <dbReference type="ARBA" id="ARBA00009210"/>
    </source>
</evidence>
<dbReference type="SUPFAM" id="SSF81811">
    <property type="entry name" value="Helical domain of Sec23/24"/>
    <property type="match status" value="1"/>
</dbReference>
<dbReference type="Proteomes" id="UP000094336">
    <property type="component" value="Unassembled WGS sequence"/>
</dbReference>
<comment type="similarity">
    <text evidence="3 13">Belongs to the SEC23/SEC24 family. SEC23 subfamily.</text>
</comment>
<dbReference type="PANTHER" id="PTHR11141:SF0">
    <property type="entry name" value="PROTEIN TRANSPORT PROTEIN SEC23"/>
    <property type="match status" value="1"/>
</dbReference>
<dbReference type="OrthoDB" id="10256289at2759"/>
<dbReference type="InterPro" id="IPR036465">
    <property type="entry name" value="vWFA_dom_sf"/>
</dbReference>
<keyword evidence="6 13" id="KW-0256">Endoplasmic reticulum</keyword>
<dbReference type="GO" id="GO:0005096">
    <property type="term" value="F:GTPase activator activity"/>
    <property type="evidence" value="ECO:0007669"/>
    <property type="project" value="TreeGrafter"/>
</dbReference>
<evidence type="ECO:0000256" key="1">
    <source>
        <dbReference type="ARBA" id="ARBA00004299"/>
    </source>
</evidence>
<dbReference type="EMBL" id="KV454428">
    <property type="protein sequence ID" value="ODQ81012.1"/>
    <property type="molecule type" value="Genomic_DNA"/>
</dbReference>
<keyword evidence="9 13" id="KW-0653">Protein transport</keyword>
<accession>A0A1E3QVB9</accession>
<evidence type="ECO:0000259" key="17">
    <source>
        <dbReference type="Pfam" id="PF04815"/>
    </source>
</evidence>
<evidence type="ECO:0000313" key="19">
    <source>
        <dbReference type="EMBL" id="ODQ81012.1"/>
    </source>
</evidence>
<evidence type="ECO:0000313" key="20">
    <source>
        <dbReference type="Proteomes" id="UP000094336"/>
    </source>
</evidence>
<dbReference type="InterPro" id="IPR036180">
    <property type="entry name" value="Gelsolin-like_dom_sf"/>
</dbReference>
<dbReference type="Gene3D" id="3.40.50.410">
    <property type="entry name" value="von Willebrand factor, type A domain"/>
    <property type="match status" value="1"/>
</dbReference>
<dbReference type="GO" id="GO:0090110">
    <property type="term" value="P:COPII-coated vesicle cargo loading"/>
    <property type="evidence" value="ECO:0007669"/>
    <property type="project" value="TreeGrafter"/>
</dbReference>
<feature type="domain" description="Sec23/Sec24 beta-sandwich" evidence="18">
    <location>
        <begin position="387"/>
        <end position="485"/>
    </location>
</feature>
<gene>
    <name evidence="19" type="ORF">BABINDRAFT_160432</name>
</gene>
<dbReference type="GO" id="GO:0006886">
    <property type="term" value="P:intracellular protein transport"/>
    <property type="evidence" value="ECO:0007669"/>
    <property type="project" value="InterPro"/>
</dbReference>
<dbReference type="InterPro" id="IPR006895">
    <property type="entry name" value="Znf_Sec23_Sec24"/>
</dbReference>
<keyword evidence="7 13" id="KW-0862">Zinc</keyword>
<dbReference type="Pfam" id="PF04815">
    <property type="entry name" value="Sec23_helical"/>
    <property type="match status" value="1"/>
</dbReference>
<feature type="domain" description="Gelsolin-like" evidence="14">
    <location>
        <begin position="611"/>
        <end position="697"/>
    </location>
</feature>
<dbReference type="RefSeq" id="XP_018986340.1">
    <property type="nucleotide sequence ID" value="XM_019128225.1"/>
</dbReference>
<evidence type="ECO:0000256" key="10">
    <source>
        <dbReference type="ARBA" id="ARBA00023034"/>
    </source>
</evidence>
<organism evidence="19 20">
    <name type="scientific">Babjeviella inositovora NRRL Y-12698</name>
    <dbReference type="NCBI Taxonomy" id="984486"/>
    <lineage>
        <taxon>Eukaryota</taxon>
        <taxon>Fungi</taxon>
        <taxon>Dikarya</taxon>
        <taxon>Ascomycota</taxon>
        <taxon>Saccharomycotina</taxon>
        <taxon>Pichiomycetes</taxon>
        <taxon>Serinales incertae sedis</taxon>
        <taxon>Babjeviella</taxon>
    </lineage>
</organism>
<keyword evidence="20" id="KW-1185">Reference proteome</keyword>
<dbReference type="Pfam" id="PF04810">
    <property type="entry name" value="zf-Sec23_Sec24"/>
    <property type="match status" value="1"/>
</dbReference>
<reference evidence="20" key="1">
    <citation type="submission" date="2016-05" db="EMBL/GenBank/DDBJ databases">
        <title>Comparative genomics of biotechnologically important yeasts.</title>
        <authorList>
            <consortium name="DOE Joint Genome Institute"/>
            <person name="Riley R."/>
            <person name="Haridas S."/>
            <person name="Wolfe K.H."/>
            <person name="Lopes M.R."/>
            <person name="Hittinger C.T."/>
            <person name="Goker M."/>
            <person name="Salamov A."/>
            <person name="Wisecaver J."/>
            <person name="Long T.M."/>
            <person name="Aerts A.L."/>
            <person name="Barry K."/>
            <person name="Choi C."/>
            <person name="Clum A."/>
            <person name="Coughlan A.Y."/>
            <person name="Deshpande S."/>
            <person name="Douglass A.P."/>
            <person name="Hanson S.J."/>
            <person name="Klenk H.-P."/>
            <person name="Labutti K."/>
            <person name="Lapidus A."/>
            <person name="Lindquist E."/>
            <person name="Lipzen A."/>
            <person name="Meier-Kolthoff J.P."/>
            <person name="Ohm R.A."/>
            <person name="Otillar R.P."/>
            <person name="Pangilinan J."/>
            <person name="Peng Y."/>
            <person name="Rokas A."/>
            <person name="Rosa C.A."/>
            <person name="Scheuner C."/>
            <person name="Sibirny A.A."/>
            <person name="Slot J.C."/>
            <person name="Stielow J.B."/>
            <person name="Sun H."/>
            <person name="Kurtzman C.P."/>
            <person name="Blackwell M."/>
            <person name="Grigoriev I.V."/>
            <person name="Jeffries T.W."/>
        </authorList>
    </citation>
    <scope>NUCLEOTIDE SEQUENCE [LARGE SCALE GENOMIC DNA]</scope>
    <source>
        <strain evidence="20">NRRL Y-12698</strain>
    </source>
</reference>
<dbReference type="GO" id="GO:0008270">
    <property type="term" value="F:zinc ion binding"/>
    <property type="evidence" value="ECO:0007669"/>
    <property type="project" value="InterPro"/>
</dbReference>
<evidence type="ECO:0000256" key="13">
    <source>
        <dbReference type="RuleBase" id="RU365030"/>
    </source>
</evidence>
<keyword evidence="11 13" id="KW-0472">Membrane</keyword>
<dbReference type="InterPro" id="IPR006900">
    <property type="entry name" value="Sec23/24_helical_dom"/>
</dbReference>
<evidence type="ECO:0000259" key="14">
    <source>
        <dbReference type="Pfam" id="PF00626"/>
    </source>
</evidence>
<dbReference type="GO" id="GO:0030127">
    <property type="term" value="C:COPII vesicle coat"/>
    <property type="evidence" value="ECO:0007669"/>
    <property type="project" value="InterPro"/>
</dbReference>
<sequence length="734" mass="81400">MNTPPDLDSDGVRFNWNSLPVTRSELSNLAMPIGCLFTPLHNPDIPRLHTPLVLCTGCNATLNPMCAIDLVRRLWRCCLCCLENTFPLSHTSRLDVGAVPPEVQPGSSTVEYVLDRPPSCPPAYLYVIDTTLELLELAALKRTVLESVKLLPRGSLVGLVTYDKVVQVHQLGGFPATVCIAGDIKGYDTGRIQRILGIVGNRTRLWDHSQRYLSSTSEPFLSAVERLQTSKWESKIGERPLRATGTALAVTTALVSGIFRDFCAHVMLFSGGPATYGPGTVVPPSKASTLRSHSSIEKSDAKRYKSAYDFYASLLEGSTSISYSIFAGSYDQVGVYEMRRLCNDTGGAMVINDSFTTELFRQSFLAWISHIIQETIPGVSHVISTHLDATLEIFASSGLKVTGIIGHCRSLKEPGSCVHDEQVGKGLTRRWKMAAISPRHTYAVFFHVDSGHKPAPRELHFQFKTTYMHLGKMRVRVTTFTRPTSNMVDLVHGFDQEAAIVLLARLAVDRLERSFYDTFASLVQWLDATTIKLCKTFGTYTRGHPETFALGPTFTLFPQFVYHLRRSPFLQVFNSSPDVTAFYHHTLLRANAYDACVMVQPSLVAYSAVAEPSPVVLDETSLQPDQVLFLDAFFYVVIWYGSTAAQWRDAELDMADFSHVHRMFEGPKVEAAALLANRFPLPRYVMTDAGKSQARFLTCKLNPSGREGGIYGLVLTDGVSLYGYMREVTRLVVG</sequence>
<evidence type="ECO:0000259" key="18">
    <source>
        <dbReference type="Pfam" id="PF08033"/>
    </source>
</evidence>
<name>A0A1E3QVB9_9ASCO</name>
<dbReference type="InterPro" id="IPR007123">
    <property type="entry name" value="Gelsolin-like_dom"/>
</dbReference>
<feature type="domain" description="Zinc finger Sec23/Sec24-type" evidence="15">
    <location>
        <begin position="53"/>
        <end position="87"/>
    </location>
</feature>
<dbReference type="AlphaFoldDB" id="A0A1E3QVB9"/>
<dbReference type="Gene3D" id="2.30.30.380">
    <property type="entry name" value="Zn-finger domain of Sec23/24"/>
    <property type="match status" value="1"/>
</dbReference>
<dbReference type="Gene3D" id="3.40.20.10">
    <property type="entry name" value="Severin"/>
    <property type="match status" value="1"/>
</dbReference>
<evidence type="ECO:0000256" key="6">
    <source>
        <dbReference type="ARBA" id="ARBA00022824"/>
    </source>
</evidence>
<dbReference type="InterPro" id="IPR006896">
    <property type="entry name" value="Sec23/24_trunk_dom"/>
</dbReference>
<dbReference type="InterPro" id="IPR029006">
    <property type="entry name" value="ADF-H/Gelsolin-like_dom_sf"/>
</dbReference>
<comment type="subcellular location">
    <subcellularLocation>
        <location evidence="13">Cytoplasm</location>
    </subcellularLocation>
    <subcellularLocation>
        <location evidence="1 13">Cytoplasmic vesicle</location>
        <location evidence="1 13">COPII-coated vesicle membrane</location>
        <topology evidence="1 13">Peripheral membrane protein</topology>
        <orientation evidence="1 13">Cytoplasmic side</orientation>
    </subcellularLocation>
    <subcellularLocation>
        <location evidence="2 13">Endoplasmic reticulum membrane</location>
        <topology evidence="2 13">Peripheral membrane protein</topology>
        <orientation evidence="2 13">Cytoplasmic side</orientation>
    </subcellularLocation>
    <subcellularLocation>
        <location evidence="13">Golgi apparatus membrane</location>
        <topology evidence="13">Peripheral membrane protein</topology>
        <orientation evidence="13">Cytoplasmic side</orientation>
    </subcellularLocation>
</comment>
<feature type="domain" description="Sec23/Sec24 helical" evidence="17">
    <location>
        <begin position="495"/>
        <end position="593"/>
    </location>
</feature>
<evidence type="ECO:0000256" key="2">
    <source>
        <dbReference type="ARBA" id="ARBA00004397"/>
    </source>
</evidence>
<dbReference type="Pfam" id="PF08033">
    <property type="entry name" value="Sec23_BS"/>
    <property type="match status" value="1"/>
</dbReference>
<proteinExistence type="inferred from homology"/>
<evidence type="ECO:0000259" key="15">
    <source>
        <dbReference type="Pfam" id="PF04810"/>
    </source>
</evidence>
<comment type="function">
    <text evidence="13">Component of the coat protein complex II (COPII) which promotes the formation of transport vesicles from the endoplasmic reticulum (ER). The coat has two main functions, the physical deformation of the endoplasmic reticulum membrane into vesicles and the selection of cargo molecules.</text>
</comment>
<dbReference type="PANTHER" id="PTHR11141">
    <property type="entry name" value="PROTEIN TRANSPORT PROTEIN SEC23"/>
    <property type="match status" value="1"/>
</dbReference>
<dbReference type="Gene3D" id="1.20.120.730">
    <property type="entry name" value="Sec23/Sec24 helical domain"/>
    <property type="match status" value="1"/>
</dbReference>
<keyword evidence="10 13" id="KW-0333">Golgi apparatus</keyword>
<keyword evidence="5 13" id="KW-0479">Metal-binding</keyword>
<dbReference type="GeneID" id="30146078"/>
<dbReference type="InterPro" id="IPR037364">
    <property type="entry name" value="Sec23"/>
</dbReference>
<dbReference type="Pfam" id="PF04811">
    <property type="entry name" value="Sec23_trunk"/>
    <property type="match status" value="1"/>
</dbReference>
<dbReference type="SUPFAM" id="SSF53300">
    <property type="entry name" value="vWA-like"/>
    <property type="match status" value="1"/>
</dbReference>
<dbReference type="InterPro" id="IPR036174">
    <property type="entry name" value="Znf_Sec23_Sec24_sf"/>
</dbReference>
<dbReference type="GO" id="GO:0005789">
    <property type="term" value="C:endoplasmic reticulum membrane"/>
    <property type="evidence" value="ECO:0007669"/>
    <property type="project" value="UniProtKB-SubCell"/>
</dbReference>
<evidence type="ECO:0000256" key="8">
    <source>
        <dbReference type="ARBA" id="ARBA00022892"/>
    </source>
</evidence>
<dbReference type="Pfam" id="PF00626">
    <property type="entry name" value="Gelsolin"/>
    <property type="match status" value="1"/>
</dbReference>
<keyword evidence="12 13" id="KW-0968">Cytoplasmic vesicle</keyword>
<evidence type="ECO:0000256" key="7">
    <source>
        <dbReference type="ARBA" id="ARBA00022833"/>
    </source>
</evidence>